<dbReference type="GO" id="GO:0004190">
    <property type="term" value="F:aspartic-type endopeptidase activity"/>
    <property type="evidence" value="ECO:0007669"/>
    <property type="project" value="UniProtKB-UniRule"/>
</dbReference>
<evidence type="ECO:0000313" key="12">
    <source>
        <dbReference type="EMBL" id="OYQ30153.1"/>
    </source>
</evidence>
<comment type="function">
    <text evidence="9 10">This protein specifically catalyzes the removal of signal peptides from prolipoproteins.</text>
</comment>
<sequence length="165" mass="17931">MVNSGPNRGFALAALVLILDQISKYWVLEVIHLPAIGGIDVWPFFRLTFVGNVGVSMGMLQAGSDLGRWLLTFATAGIALAVAAWLRREKHPVDIAALGLVLGGALGNIIDRARFGYVVDFLHFFWGEYSFWVFNLADAAITLGVMLLLGRAIMARPTEMGPKDA</sequence>
<keyword evidence="5 9" id="KW-0064">Aspartyl protease</keyword>
<dbReference type="EMBL" id="NOXT01000101">
    <property type="protein sequence ID" value="OYQ30153.1"/>
    <property type="molecule type" value="Genomic_DNA"/>
</dbReference>
<accession>A0A255YLT9</accession>
<dbReference type="Proteomes" id="UP000216991">
    <property type="component" value="Unassembled WGS sequence"/>
</dbReference>
<feature type="transmembrane region" description="Helical" evidence="9">
    <location>
        <begin position="66"/>
        <end position="86"/>
    </location>
</feature>
<keyword evidence="8 9" id="KW-0472">Membrane</keyword>
<keyword evidence="6 9" id="KW-0378">Hydrolase</keyword>
<evidence type="ECO:0000256" key="8">
    <source>
        <dbReference type="ARBA" id="ARBA00023136"/>
    </source>
</evidence>
<organism evidence="12 13">
    <name type="scientific">Sandarakinorhabdus cyanobacteriorum</name>
    <dbReference type="NCBI Taxonomy" id="1981098"/>
    <lineage>
        <taxon>Bacteria</taxon>
        <taxon>Pseudomonadati</taxon>
        <taxon>Pseudomonadota</taxon>
        <taxon>Alphaproteobacteria</taxon>
        <taxon>Sphingomonadales</taxon>
        <taxon>Sphingosinicellaceae</taxon>
        <taxon>Sandarakinorhabdus</taxon>
    </lineage>
</organism>
<proteinExistence type="inferred from homology"/>
<keyword evidence="4 9" id="KW-0812">Transmembrane</keyword>
<dbReference type="PRINTS" id="PR00781">
    <property type="entry name" value="LIPOSIGPTASE"/>
</dbReference>
<dbReference type="OrthoDB" id="9810259at2"/>
<evidence type="ECO:0000256" key="2">
    <source>
        <dbReference type="ARBA" id="ARBA00022475"/>
    </source>
</evidence>
<comment type="caution">
    <text evidence="9">Lacks conserved residue(s) required for the propagation of feature annotation.</text>
</comment>
<evidence type="ECO:0000256" key="1">
    <source>
        <dbReference type="ARBA" id="ARBA00006139"/>
    </source>
</evidence>
<evidence type="ECO:0000256" key="10">
    <source>
        <dbReference type="RuleBase" id="RU000594"/>
    </source>
</evidence>
<keyword evidence="2 9" id="KW-1003">Cell membrane</keyword>
<evidence type="ECO:0000256" key="11">
    <source>
        <dbReference type="RuleBase" id="RU004181"/>
    </source>
</evidence>
<reference evidence="12 13" key="1">
    <citation type="submission" date="2017-07" db="EMBL/GenBank/DDBJ databases">
        <title>Sandarakinorhabdus cyanobacteriorum sp. nov., a novel bacterium isolated from cyanobacterial aggregates in a eutrophic lake.</title>
        <authorList>
            <person name="Cai H."/>
        </authorList>
    </citation>
    <scope>NUCLEOTIDE SEQUENCE [LARGE SCALE GENOMIC DNA]</scope>
    <source>
        <strain evidence="12 13">TH057</strain>
    </source>
</reference>
<dbReference type="InterPro" id="IPR001872">
    <property type="entry name" value="Peptidase_A8"/>
</dbReference>
<dbReference type="Pfam" id="PF01252">
    <property type="entry name" value="Peptidase_A8"/>
    <property type="match status" value="1"/>
</dbReference>
<name>A0A255YLT9_9SPHN</name>
<dbReference type="HAMAP" id="MF_00161">
    <property type="entry name" value="LspA"/>
    <property type="match status" value="1"/>
</dbReference>
<dbReference type="AlphaFoldDB" id="A0A255YLT9"/>
<feature type="transmembrane region" description="Helical" evidence="9">
    <location>
        <begin position="130"/>
        <end position="150"/>
    </location>
</feature>
<evidence type="ECO:0000256" key="6">
    <source>
        <dbReference type="ARBA" id="ARBA00022801"/>
    </source>
</evidence>
<comment type="pathway">
    <text evidence="9">Protein modification; lipoprotein biosynthesis (signal peptide cleavage).</text>
</comment>
<comment type="catalytic activity">
    <reaction evidence="9 10">
        <text>Release of signal peptides from bacterial membrane prolipoproteins. Hydrolyzes -Xaa-Yaa-Zaa-|-(S,diacylglyceryl)Cys-, in which Xaa is hydrophobic (preferably Leu), and Yaa (Ala or Ser) and Zaa (Gly or Ala) have small, neutral side chains.</text>
        <dbReference type="EC" id="3.4.23.36"/>
    </reaction>
</comment>
<keyword evidence="3 9" id="KW-0645">Protease</keyword>
<evidence type="ECO:0000256" key="4">
    <source>
        <dbReference type="ARBA" id="ARBA00022692"/>
    </source>
</evidence>
<evidence type="ECO:0000256" key="5">
    <source>
        <dbReference type="ARBA" id="ARBA00022750"/>
    </source>
</evidence>
<dbReference type="EC" id="3.4.23.36" evidence="9"/>
<feature type="active site" evidence="9">
    <location>
        <position position="120"/>
    </location>
</feature>
<keyword evidence="7 9" id="KW-1133">Transmembrane helix</keyword>
<evidence type="ECO:0000313" key="13">
    <source>
        <dbReference type="Proteomes" id="UP000216991"/>
    </source>
</evidence>
<evidence type="ECO:0000256" key="9">
    <source>
        <dbReference type="HAMAP-Rule" id="MF_00161"/>
    </source>
</evidence>
<dbReference type="PANTHER" id="PTHR33695">
    <property type="entry name" value="LIPOPROTEIN SIGNAL PEPTIDASE"/>
    <property type="match status" value="1"/>
</dbReference>
<evidence type="ECO:0000256" key="7">
    <source>
        <dbReference type="ARBA" id="ARBA00022989"/>
    </source>
</evidence>
<dbReference type="UniPathway" id="UPA00665"/>
<comment type="similarity">
    <text evidence="1 9 11">Belongs to the peptidase A8 family.</text>
</comment>
<feature type="transmembrane region" description="Helical" evidence="9">
    <location>
        <begin position="93"/>
        <end position="110"/>
    </location>
</feature>
<feature type="active site" evidence="9">
    <location>
        <position position="138"/>
    </location>
</feature>
<dbReference type="NCBIfam" id="TIGR00077">
    <property type="entry name" value="lspA"/>
    <property type="match status" value="1"/>
</dbReference>
<dbReference type="GO" id="GO:0006508">
    <property type="term" value="P:proteolysis"/>
    <property type="evidence" value="ECO:0007669"/>
    <property type="project" value="UniProtKB-KW"/>
</dbReference>
<comment type="caution">
    <text evidence="12">The sequence shown here is derived from an EMBL/GenBank/DDBJ whole genome shotgun (WGS) entry which is preliminary data.</text>
</comment>
<dbReference type="GO" id="GO:0005886">
    <property type="term" value="C:plasma membrane"/>
    <property type="evidence" value="ECO:0007669"/>
    <property type="project" value="UniProtKB-SubCell"/>
</dbReference>
<gene>
    <name evidence="9 12" type="primary">lspA</name>
    <name evidence="12" type="ORF">CHU93_06800</name>
</gene>
<protein>
    <recommendedName>
        <fullName evidence="9">Lipoprotein signal peptidase</fullName>
        <ecNumber evidence="9">3.4.23.36</ecNumber>
    </recommendedName>
    <alternativeName>
        <fullName evidence="9">Prolipoprotein signal peptidase</fullName>
    </alternativeName>
    <alternativeName>
        <fullName evidence="9">Signal peptidase II</fullName>
        <shortName evidence="9">SPase II</shortName>
    </alternativeName>
</protein>
<evidence type="ECO:0000256" key="3">
    <source>
        <dbReference type="ARBA" id="ARBA00022670"/>
    </source>
</evidence>
<keyword evidence="13" id="KW-1185">Reference proteome</keyword>
<comment type="subcellular location">
    <subcellularLocation>
        <location evidence="9">Cell membrane</location>
        <topology evidence="9">Multi-pass membrane protein</topology>
    </subcellularLocation>
</comment>
<dbReference type="PANTHER" id="PTHR33695:SF1">
    <property type="entry name" value="LIPOPROTEIN SIGNAL PEPTIDASE"/>
    <property type="match status" value="1"/>
</dbReference>
<dbReference type="RefSeq" id="WP_086117273.1">
    <property type="nucleotide sequence ID" value="NZ_NOXT01000101.1"/>
</dbReference>
<dbReference type="PROSITE" id="PS00855">
    <property type="entry name" value="SPASE_II"/>
    <property type="match status" value="1"/>
</dbReference>